<keyword evidence="2" id="KW-0813">Transport</keyword>
<feature type="transmembrane region" description="Helical" evidence="8">
    <location>
        <begin position="79"/>
        <end position="98"/>
    </location>
</feature>
<dbReference type="GO" id="GO:0005886">
    <property type="term" value="C:plasma membrane"/>
    <property type="evidence" value="ECO:0007669"/>
    <property type="project" value="UniProtKB-SubCell"/>
</dbReference>
<feature type="transmembrane region" description="Helical" evidence="8">
    <location>
        <begin position="367"/>
        <end position="388"/>
    </location>
</feature>
<keyword evidence="5" id="KW-0769">Symport</keyword>
<dbReference type="InterPro" id="IPR020846">
    <property type="entry name" value="MFS_dom"/>
</dbReference>
<feature type="transmembrane region" description="Helical" evidence="8">
    <location>
        <begin position="44"/>
        <end position="67"/>
    </location>
</feature>
<evidence type="ECO:0000256" key="2">
    <source>
        <dbReference type="ARBA" id="ARBA00022448"/>
    </source>
</evidence>
<evidence type="ECO:0000256" key="4">
    <source>
        <dbReference type="ARBA" id="ARBA00022692"/>
    </source>
</evidence>
<feature type="transmembrane region" description="Helical" evidence="8">
    <location>
        <begin position="178"/>
        <end position="197"/>
    </location>
</feature>
<evidence type="ECO:0000256" key="7">
    <source>
        <dbReference type="ARBA" id="ARBA00023136"/>
    </source>
</evidence>
<dbReference type="PANTHER" id="PTHR43528:SF1">
    <property type="entry name" value="ALPHA-KETOGLUTARATE PERMEASE"/>
    <property type="match status" value="1"/>
</dbReference>
<comment type="subcellular location">
    <subcellularLocation>
        <location evidence="1">Cell membrane</location>
        <topology evidence="1">Multi-pass membrane protein</topology>
    </subcellularLocation>
</comment>
<dbReference type="PROSITE" id="PS51257">
    <property type="entry name" value="PROKAR_LIPOPROTEIN"/>
    <property type="match status" value="1"/>
</dbReference>
<evidence type="ECO:0000256" key="8">
    <source>
        <dbReference type="SAM" id="Phobius"/>
    </source>
</evidence>
<dbReference type="GO" id="GO:0015293">
    <property type="term" value="F:symporter activity"/>
    <property type="evidence" value="ECO:0007669"/>
    <property type="project" value="UniProtKB-KW"/>
</dbReference>
<evidence type="ECO:0000256" key="1">
    <source>
        <dbReference type="ARBA" id="ARBA00004651"/>
    </source>
</evidence>
<evidence type="ECO:0000313" key="11">
    <source>
        <dbReference type="Proteomes" id="UP000259762"/>
    </source>
</evidence>
<proteinExistence type="predicted"/>
<feature type="transmembrane region" description="Helical" evidence="8">
    <location>
        <begin position="104"/>
        <end position="123"/>
    </location>
</feature>
<dbReference type="Pfam" id="PF00083">
    <property type="entry name" value="Sugar_tr"/>
    <property type="match status" value="2"/>
</dbReference>
<dbReference type="PROSITE" id="PS50850">
    <property type="entry name" value="MFS"/>
    <property type="match status" value="1"/>
</dbReference>
<dbReference type="AlphaFoldDB" id="A0A2Z2L8Y1"/>
<accession>A0A2Z2L8Y1</accession>
<dbReference type="InterPro" id="IPR005828">
    <property type="entry name" value="MFS_sugar_transport-like"/>
</dbReference>
<feature type="transmembrane region" description="Helical" evidence="8">
    <location>
        <begin position="328"/>
        <end position="346"/>
    </location>
</feature>
<dbReference type="EMBL" id="CP015994">
    <property type="protein sequence ID" value="ASI48119.1"/>
    <property type="molecule type" value="Genomic_DNA"/>
</dbReference>
<sequence>MGRRVTNAVLSTIACNTLVWYDFILFGSLAGTIGELFFPQEDRYLSLLSSFCVVAVGFGMRPFGASVLGHIGDRYGRRVALVLSIAGISIPVGFMVVIPTYESVGVLAPVLLVVCRLVQGIALGGEAGNATFLIEHSKRNSTGLFGSFEVLSAVLGSVLALTVKIVVRHFTGDNFGVWGWRIPFVIGFVTGIISIYVRAKTGESPAYEAQAEREHVLTDESPVRHLFKHYKRPLLLAICIDSVENCSFHTLMVFFISYVRDFSPLVVISPQVSEVIEMVSIMIAGVLTVAFGALSDTLGRKKVIGGASVMLLFVSMPVFWMLSQGSALFIGLGYLLFVIPFAAALGPSSAAMSELFPTKVRYTGFGIARNVSSAMCGGVAPALCTWLVKTTGLRVAPAFCTMFWALVALFALTRIRKEDVYRDWLK</sequence>
<evidence type="ECO:0000256" key="3">
    <source>
        <dbReference type="ARBA" id="ARBA00022475"/>
    </source>
</evidence>
<dbReference type="InterPro" id="IPR036259">
    <property type="entry name" value="MFS_trans_sf"/>
</dbReference>
<evidence type="ECO:0000313" key="10">
    <source>
        <dbReference type="EMBL" id="ASI48119.1"/>
    </source>
</evidence>
<dbReference type="SUPFAM" id="SSF103473">
    <property type="entry name" value="MFS general substrate transporter"/>
    <property type="match status" value="1"/>
</dbReference>
<feature type="transmembrane region" description="Helical" evidence="8">
    <location>
        <begin position="234"/>
        <end position="255"/>
    </location>
</feature>
<name>A0A2Z2L8Y1_9RICK</name>
<dbReference type="PANTHER" id="PTHR43528">
    <property type="entry name" value="ALPHA-KETOGLUTARATE PERMEASE"/>
    <property type="match status" value="1"/>
</dbReference>
<dbReference type="KEGG" id="aoh:AOV_00110"/>
<feature type="transmembrane region" description="Helical" evidence="8">
    <location>
        <begin position="394"/>
        <end position="412"/>
    </location>
</feature>
<reference evidence="11" key="1">
    <citation type="submission" date="2018-06" db="EMBL/GenBank/DDBJ databases">
        <title>The Anaplasma ovis genome reveals a high proportion of pseudogenes.</title>
        <authorList>
            <person name="Liu Z."/>
            <person name="Peasley A.M."/>
            <person name="Yang J."/>
            <person name="Li Y."/>
            <person name="Guan G."/>
            <person name="Luo J."/>
            <person name="Yin H."/>
            <person name="Brayton K.A."/>
        </authorList>
    </citation>
    <scope>NUCLEOTIDE SEQUENCE [LARGE SCALE GENOMIC DNA]</scope>
    <source>
        <strain evidence="11">Haibei</strain>
    </source>
</reference>
<dbReference type="OrthoDB" id="9783227at2"/>
<feature type="transmembrane region" description="Helical" evidence="8">
    <location>
        <begin position="275"/>
        <end position="294"/>
    </location>
</feature>
<dbReference type="RefSeq" id="WP_117374501.1">
    <property type="nucleotide sequence ID" value="NZ_CP015994.1"/>
</dbReference>
<evidence type="ECO:0000259" key="9">
    <source>
        <dbReference type="PROSITE" id="PS50850"/>
    </source>
</evidence>
<dbReference type="Gene3D" id="1.20.1250.20">
    <property type="entry name" value="MFS general substrate transporter like domains"/>
    <property type="match status" value="2"/>
</dbReference>
<evidence type="ECO:0000256" key="6">
    <source>
        <dbReference type="ARBA" id="ARBA00022989"/>
    </source>
</evidence>
<keyword evidence="3" id="KW-1003">Cell membrane</keyword>
<keyword evidence="6 8" id="KW-1133">Transmembrane helix</keyword>
<evidence type="ECO:0000256" key="5">
    <source>
        <dbReference type="ARBA" id="ARBA00022847"/>
    </source>
</evidence>
<reference evidence="10 11" key="2">
    <citation type="journal article" date="2019" name="BMC Genomics">
        <title>The Anaplasma ovis genome reveals a high proportion of pseudogenes.</title>
        <authorList>
            <person name="Liu Z."/>
            <person name="Peasley A.M."/>
            <person name="Yang J."/>
            <person name="Li Y."/>
            <person name="Guan G."/>
            <person name="Luo J."/>
            <person name="Yin H."/>
            <person name="Brayton K.A."/>
        </authorList>
    </citation>
    <scope>NUCLEOTIDE SEQUENCE [LARGE SCALE GENOMIC DNA]</scope>
    <source>
        <strain evidence="10 11">Haibei</strain>
    </source>
</reference>
<organism evidence="10 11">
    <name type="scientific">Anaplasma ovis str. Haibei</name>
    <dbReference type="NCBI Taxonomy" id="1248439"/>
    <lineage>
        <taxon>Bacteria</taxon>
        <taxon>Pseudomonadati</taxon>
        <taxon>Pseudomonadota</taxon>
        <taxon>Alphaproteobacteria</taxon>
        <taxon>Rickettsiales</taxon>
        <taxon>Anaplasmataceae</taxon>
        <taxon>Anaplasma</taxon>
    </lineage>
</organism>
<feature type="transmembrane region" description="Helical" evidence="8">
    <location>
        <begin position="144"/>
        <end position="166"/>
    </location>
</feature>
<dbReference type="Proteomes" id="UP000259762">
    <property type="component" value="Chromosome"/>
</dbReference>
<feature type="domain" description="Major facilitator superfamily (MFS) profile" evidence="9">
    <location>
        <begin position="8"/>
        <end position="416"/>
    </location>
</feature>
<protein>
    <submittedName>
        <fullName evidence="10">MFS transporter</fullName>
    </submittedName>
</protein>
<keyword evidence="11" id="KW-1185">Reference proteome</keyword>
<dbReference type="InterPro" id="IPR051084">
    <property type="entry name" value="H+-coupled_symporters"/>
</dbReference>
<keyword evidence="7 8" id="KW-0472">Membrane</keyword>
<keyword evidence="4 8" id="KW-0812">Transmembrane</keyword>
<gene>
    <name evidence="10" type="primary">proP1</name>
    <name evidence="10" type="ORF">AOV_00110</name>
</gene>
<feature type="transmembrane region" description="Helical" evidence="8">
    <location>
        <begin position="303"/>
        <end position="322"/>
    </location>
</feature>